<dbReference type="PANTHER" id="PTHR30349">
    <property type="entry name" value="PHAGE INTEGRASE-RELATED"/>
    <property type="match status" value="1"/>
</dbReference>
<keyword evidence="3" id="KW-0233">DNA recombination</keyword>
<protein>
    <submittedName>
        <fullName evidence="5">Shufflon-specific DNA recombinase</fullName>
    </submittedName>
</protein>
<dbReference type="Pfam" id="PF13102">
    <property type="entry name" value="Phage_int_SAM_5"/>
    <property type="match status" value="1"/>
</dbReference>
<dbReference type="InterPro" id="IPR025269">
    <property type="entry name" value="SAM-like_dom"/>
</dbReference>
<evidence type="ECO:0000259" key="4">
    <source>
        <dbReference type="PROSITE" id="PS51898"/>
    </source>
</evidence>
<dbReference type="InterPro" id="IPR011010">
    <property type="entry name" value="DNA_brk_join_enz"/>
</dbReference>
<dbReference type="AlphaFoldDB" id="A0A0H5DQB1"/>
<dbReference type="Proteomes" id="UP000220251">
    <property type="component" value="Unassembled WGS sequence"/>
</dbReference>
<dbReference type="Gene3D" id="1.10.443.10">
    <property type="entry name" value="Intergrase catalytic core"/>
    <property type="match status" value="1"/>
</dbReference>
<keyword evidence="6" id="KW-1185">Reference proteome</keyword>
<evidence type="ECO:0000313" key="5">
    <source>
        <dbReference type="EMBL" id="CRX38831.1"/>
    </source>
</evidence>
<dbReference type="Gene3D" id="1.10.150.130">
    <property type="match status" value="1"/>
</dbReference>
<dbReference type="EMBL" id="CWGJ01000025">
    <property type="protein sequence ID" value="CRX38831.1"/>
    <property type="molecule type" value="Genomic_DNA"/>
</dbReference>
<reference evidence="6" key="1">
    <citation type="submission" date="2015-06" db="EMBL/GenBank/DDBJ databases">
        <authorList>
            <person name="Bertelli C."/>
        </authorList>
    </citation>
    <scope>NUCLEOTIDE SEQUENCE [LARGE SCALE GENOMIC DNA]</scope>
    <source>
        <strain evidence="6">CRIB-30</strain>
    </source>
</reference>
<dbReference type="SUPFAM" id="SSF56349">
    <property type="entry name" value="DNA breaking-rejoining enzymes"/>
    <property type="match status" value="1"/>
</dbReference>
<dbReference type="RefSeq" id="WP_098038694.1">
    <property type="nucleotide sequence ID" value="NZ_CWGJ01000025.1"/>
</dbReference>
<dbReference type="PROSITE" id="PS51898">
    <property type="entry name" value="TYR_RECOMBINASE"/>
    <property type="match status" value="1"/>
</dbReference>
<dbReference type="InterPro" id="IPR050090">
    <property type="entry name" value="Tyrosine_recombinase_XerCD"/>
</dbReference>
<dbReference type="OrthoDB" id="20051at2"/>
<evidence type="ECO:0000313" key="6">
    <source>
        <dbReference type="Proteomes" id="UP000220251"/>
    </source>
</evidence>
<accession>A0A0H5DQB1</accession>
<dbReference type="InterPro" id="IPR010998">
    <property type="entry name" value="Integrase_recombinase_N"/>
</dbReference>
<evidence type="ECO:0000256" key="3">
    <source>
        <dbReference type="ARBA" id="ARBA00023172"/>
    </source>
</evidence>
<evidence type="ECO:0000256" key="1">
    <source>
        <dbReference type="ARBA" id="ARBA00008857"/>
    </source>
</evidence>
<comment type="similarity">
    <text evidence="1">Belongs to the 'phage' integrase family.</text>
</comment>
<gene>
    <name evidence="5" type="primary">rci</name>
    <name evidence="5" type="ORF">ELAC_1499</name>
</gene>
<dbReference type="InterPro" id="IPR013762">
    <property type="entry name" value="Integrase-like_cat_sf"/>
</dbReference>
<dbReference type="PANTHER" id="PTHR30349:SF41">
    <property type="entry name" value="INTEGRASE_RECOMBINASE PROTEIN MJ0367-RELATED"/>
    <property type="match status" value="1"/>
</dbReference>
<evidence type="ECO:0000256" key="2">
    <source>
        <dbReference type="ARBA" id="ARBA00023125"/>
    </source>
</evidence>
<dbReference type="GO" id="GO:0003677">
    <property type="term" value="F:DNA binding"/>
    <property type="evidence" value="ECO:0007669"/>
    <property type="project" value="UniProtKB-KW"/>
</dbReference>
<name>A0A0H5DQB1_9BACT</name>
<organism evidence="5 6">
    <name type="scientific">Estrella lausannensis</name>
    <dbReference type="NCBI Taxonomy" id="483423"/>
    <lineage>
        <taxon>Bacteria</taxon>
        <taxon>Pseudomonadati</taxon>
        <taxon>Chlamydiota</taxon>
        <taxon>Chlamydiia</taxon>
        <taxon>Parachlamydiales</taxon>
        <taxon>Candidatus Criblamydiaceae</taxon>
        <taxon>Estrella</taxon>
    </lineage>
</organism>
<keyword evidence="2" id="KW-0238">DNA-binding</keyword>
<proteinExistence type="inferred from homology"/>
<dbReference type="GO" id="GO:0006310">
    <property type="term" value="P:DNA recombination"/>
    <property type="evidence" value="ECO:0007669"/>
    <property type="project" value="UniProtKB-KW"/>
</dbReference>
<feature type="domain" description="Tyr recombinase" evidence="4">
    <location>
        <begin position="169"/>
        <end position="342"/>
    </location>
</feature>
<dbReference type="Pfam" id="PF00589">
    <property type="entry name" value="Phage_integrase"/>
    <property type="match status" value="1"/>
</dbReference>
<dbReference type="GO" id="GO:0015074">
    <property type="term" value="P:DNA integration"/>
    <property type="evidence" value="ECO:0007669"/>
    <property type="project" value="InterPro"/>
</dbReference>
<sequence>MASIYQRTNKDGSKVWRAVIRIKNYPTVSDHFDRKKAAEDWAKETETEIKKGKYDFTKNREKTVAELIDLYIQDAVIGHHKAADDTIFQLKYFKNKIGKYALTYITPEVLIAQRKVLSEPNERGKTLNPATVNRYFSTLSGAFRYACKNMRWIDENPCLNLLKLKTNPKIRRTLNQDEELRLLAACNASKSPYLYCIVLIALTTGARKSEILNLIWDAIDFDNRIAHIKDSKNGHPRKIGLVDCVIEELKKIYDQRDSIKNLVFASKTAFGIVDIKKSWNKALKSAQIENFVFHGLRHHYCSMGAKAGASGLQLRSQLGHSSASMTDHYTHLDAESTRFIGENIEKRLFKGGTYANK</sequence>
<dbReference type="InterPro" id="IPR002104">
    <property type="entry name" value="Integrase_catalytic"/>
</dbReference>
<dbReference type="CDD" id="cd00796">
    <property type="entry name" value="INT_Rci_Hp1_C"/>
    <property type="match status" value="1"/>
</dbReference>